<dbReference type="Proteomes" id="UP000032274">
    <property type="component" value="Unassembled WGS sequence"/>
</dbReference>
<reference evidence="1 2" key="1">
    <citation type="submission" date="2015-01" db="EMBL/GenBank/DDBJ databases">
        <title>Characterization of Swiss Staphylococcus aureus strains involved in food poisoning.</title>
        <authorList>
            <person name="Crovadore J."/>
            <person name="Chablais R."/>
            <person name="Tonacini J."/>
            <person name="Schnyder B."/>
            <person name="Lefort F."/>
        </authorList>
    </citation>
    <scope>NUCLEOTIDE SEQUENCE [LARGE SCALE GENOMIC DNA]</scope>
    <source>
        <strain evidence="1 2">SA-120</strain>
    </source>
</reference>
<name>A0AA40JPU2_STAAU</name>
<organism evidence="1 2">
    <name type="scientific">Staphylococcus aureus</name>
    <dbReference type="NCBI Taxonomy" id="1280"/>
    <lineage>
        <taxon>Bacteria</taxon>
        <taxon>Bacillati</taxon>
        <taxon>Bacillota</taxon>
        <taxon>Bacilli</taxon>
        <taxon>Bacillales</taxon>
        <taxon>Staphylococcaceae</taxon>
        <taxon>Staphylococcus</taxon>
    </lineage>
</organism>
<proteinExistence type="predicted"/>
<dbReference type="AlphaFoldDB" id="A0AA40JPU2"/>
<dbReference type="EMBL" id="JXIG01000381">
    <property type="protein sequence ID" value="KIU01416.1"/>
    <property type="molecule type" value="Genomic_DNA"/>
</dbReference>
<comment type="caution">
    <text evidence="1">The sequence shown here is derived from an EMBL/GenBank/DDBJ whole genome shotgun (WGS) entry which is preliminary data.</text>
</comment>
<protein>
    <submittedName>
        <fullName evidence="1">Uncharacterized protein</fullName>
    </submittedName>
</protein>
<sequence>MQVEAAVLARHDPGIVPVGLEHPALLVVEQVRHHHLVQHLVVHRLVEDRQHELDTAIEVALHPVGRGNEQPGAVIG</sequence>
<feature type="non-terminal residue" evidence="1">
    <location>
        <position position="76"/>
    </location>
</feature>
<evidence type="ECO:0000313" key="2">
    <source>
        <dbReference type="Proteomes" id="UP000032274"/>
    </source>
</evidence>
<gene>
    <name evidence="1" type="ORF">QU38_01750</name>
</gene>
<accession>A0AA40JPU2</accession>
<evidence type="ECO:0000313" key="1">
    <source>
        <dbReference type="EMBL" id="KIU01416.1"/>
    </source>
</evidence>